<feature type="transmembrane region" description="Helical" evidence="9">
    <location>
        <begin position="368"/>
        <end position="389"/>
    </location>
</feature>
<evidence type="ECO:0000256" key="1">
    <source>
        <dbReference type="ARBA" id="ARBA00004141"/>
    </source>
</evidence>
<keyword evidence="8" id="KW-0129">CBS domain</keyword>
<evidence type="ECO:0000256" key="4">
    <source>
        <dbReference type="ARBA" id="ARBA00022692"/>
    </source>
</evidence>
<dbReference type="SUPFAM" id="SSF54631">
    <property type="entry name" value="CBS-domain pair"/>
    <property type="match status" value="1"/>
</dbReference>
<comment type="caution">
    <text evidence="9">Lacks conserved residue(s) required for the propagation of feature annotation.</text>
</comment>
<dbReference type="Gene3D" id="1.25.60.10">
    <property type="entry name" value="MgtE N-terminal domain-like"/>
    <property type="match status" value="1"/>
</dbReference>
<dbReference type="NCBIfam" id="TIGR00400">
    <property type="entry name" value="mgtE"/>
    <property type="match status" value="1"/>
</dbReference>
<dbReference type="SMART" id="SM00116">
    <property type="entry name" value="CBS"/>
    <property type="match status" value="2"/>
</dbReference>
<comment type="caution">
    <text evidence="11">The sequence shown here is derived from an EMBL/GenBank/DDBJ whole genome shotgun (WGS) entry which is preliminary data.</text>
</comment>
<evidence type="ECO:0000256" key="9">
    <source>
        <dbReference type="RuleBase" id="RU362011"/>
    </source>
</evidence>
<reference evidence="12" key="1">
    <citation type="journal article" date="2019" name="Int. J. Syst. Evol. Microbiol.">
        <title>The Global Catalogue of Microorganisms (GCM) 10K type strain sequencing project: providing services to taxonomists for standard genome sequencing and annotation.</title>
        <authorList>
            <consortium name="The Broad Institute Genomics Platform"/>
            <consortium name="The Broad Institute Genome Sequencing Center for Infectious Disease"/>
            <person name="Wu L."/>
            <person name="Ma J."/>
        </authorList>
    </citation>
    <scope>NUCLEOTIDE SEQUENCE [LARGE SCALE GENOMIC DNA]</scope>
    <source>
        <strain evidence="12">KCTC 13128</strain>
    </source>
</reference>
<dbReference type="SMART" id="SM00924">
    <property type="entry name" value="MgtE_N"/>
    <property type="match status" value="1"/>
</dbReference>
<evidence type="ECO:0000256" key="6">
    <source>
        <dbReference type="ARBA" id="ARBA00022989"/>
    </source>
</evidence>
<keyword evidence="9" id="KW-1003">Cell membrane</keyword>
<feature type="domain" description="CBS" evidence="10">
    <location>
        <begin position="148"/>
        <end position="211"/>
    </location>
</feature>
<dbReference type="Gene3D" id="1.10.357.20">
    <property type="entry name" value="SLC41 divalent cation transporters, integral membrane domain"/>
    <property type="match status" value="1"/>
</dbReference>
<dbReference type="SUPFAM" id="SSF161093">
    <property type="entry name" value="MgtE membrane domain-like"/>
    <property type="match status" value="1"/>
</dbReference>
<evidence type="ECO:0000256" key="5">
    <source>
        <dbReference type="ARBA" id="ARBA00022842"/>
    </source>
</evidence>
<dbReference type="InterPro" id="IPR038076">
    <property type="entry name" value="MgtE_N_sf"/>
</dbReference>
<comment type="subunit">
    <text evidence="9">Homodimer.</text>
</comment>
<dbReference type="InterPro" id="IPR006668">
    <property type="entry name" value="Mg_transptr_MgtE_intracell_dom"/>
</dbReference>
<dbReference type="InterPro" id="IPR006669">
    <property type="entry name" value="MgtE_transporter"/>
</dbReference>
<evidence type="ECO:0000256" key="8">
    <source>
        <dbReference type="PROSITE-ProRule" id="PRU00703"/>
    </source>
</evidence>
<dbReference type="InterPro" id="IPR006667">
    <property type="entry name" value="SLC41_membr_dom"/>
</dbReference>
<dbReference type="PANTHER" id="PTHR43773">
    <property type="entry name" value="MAGNESIUM TRANSPORTER MGTE"/>
    <property type="match status" value="1"/>
</dbReference>
<protein>
    <recommendedName>
        <fullName evidence="9">Magnesium transporter MgtE</fullName>
    </recommendedName>
</protein>
<keyword evidence="3 9" id="KW-0813">Transport</keyword>
<keyword evidence="9" id="KW-0479">Metal-binding</keyword>
<feature type="transmembrane region" description="Helical" evidence="9">
    <location>
        <begin position="320"/>
        <end position="347"/>
    </location>
</feature>
<dbReference type="Pfam" id="PF00571">
    <property type="entry name" value="CBS"/>
    <property type="match status" value="2"/>
</dbReference>
<dbReference type="Proteomes" id="UP001595279">
    <property type="component" value="Unassembled WGS sequence"/>
</dbReference>
<dbReference type="EMBL" id="JBHRSA010000041">
    <property type="protein sequence ID" value="MFC3040564.1"/>
    <property type="molecule type" value="Genomic_DNA"/>
</dbReference>
<dbReference type="PANTHER" id="PTHR43773:SF1">
    <property type="entry name" value="MAGNESIUM TRANSPORTER MGTE"/>
    <property type="match status" value="1"/>
</dbReference>
<evidence type="ECO:0000313" key="11">
    <source>
        <dbReference type="EMBL" id="MFC3040564.1"/>
    </source>
</evidence>
<keyword evidence="7 9" id="KW-0472">Membrane</keyword>
<evidence type="ECO:0000313" key="12">
    <source>
        <dbReference type="Proteomes" id="UP001595279"/>
    </source>
</evidence>
<dbReference type="PROSITE" id="PS51371">
    <property type="entry name" value="CBS"/>
    <property type="match status" value="2"/>
</dbReference>
<keyword evidence="4 9" id="KW-0812">Transmembrane</keyword>
<gene>
    <name evidence="11" type="primary">mgtE</name>
    <name evidence="11" type="ORF">ACFOGI_09935</name>
</gene>
<comment type="subcellular location">
    <subcellularLocation>
        <location evidence="9">Cell membrane</location>
        <topology evidence="9">Multi-pass membrane protein</topology>
    </subcellularLocation>
    <subcellularLocation>
        <location evidence="1">Membrane</location>
        <topology evidence="1">Multi-pass membrane protein</topology>
    </subcellularLocation>
</comment>
<dbReference type="RefSeq" id="WP_390271917.1">
    <property type="nucleotide sequence ID" value="NZ_JBHRSA010000041.1"/>
</dbReference>
<dbReference type="Pfam" id="PF03448">
    <property type="entry name" value="MgtE_N"/>
    <property type="match status" value="1"/>
</dbReference>
<organism evidence="11 12">
    <name type="scientific">Virgibacillus xinjiangensis</name>
    <dbReference type="NCBI Taxonomy" id="393090"/>
    <lineage>
        <taxon>Bacteria</taxon>
        <taxon>Bacillati</taxon>
        <taxon>Bacillota</taxon>
        <taxon>Bacilli</taxon>
        <taxon>Bacillales</taxon>
        <taxon>Bacillaceae</taxon>
        <taxon>Virgibacillus</taxon>
    </lineage>
</organism>
<evidence type="ECO:0000256" key="3">
    <source>
        <dbReference type="ARBA" id="ARBA00022448"/>
    </source>
</evidence>
<keyword evidence="6 9" id="KW-1133">Transmembrane helix</keyword>
<sequence>MESTNRYEQEYEILYEEQWNQLKEALDKQEMEEFREEFLELHSYDQATFFTEQPKELRMRIYTYLSPEETAEIMESMELEESVDYFTEMDPRYASMVLAEMPADDAVDILNELEKDQVASFLTIMDKEAADEIKKLLHYEEKTAGSIMTTEYVAIVKTQTVREAMKQLKEDAADAETIYYIYVLDEDKRLVGVISIRDLIIADDEDLVEDVMSEKIVAVSVARDQEEVAQMFRDYDFFAVPVLDFQDHLLGIITVDDILDVMEEEASEDYSMLAGVSETDRRDDNAFVSARKRLPWLVILLFLGLLTASLIGRFEETLEQVAVLAIFIPLIAGMAGNTGTQALAVAVRGIANGDYGKQGKTKLILREAGTGVITGTVCGLVITIVVYIWQGNLYLGLLVGFSIFGSLIVATLAGSLIPLLMDRLHIDPAVASGPFITTVNDLISILIYFGMATSFMNFLI</sequence>
<dbReference type="InterPro" id="IPR046342">
    <property type="entry name" value="CBS_dom_sf"/>
</dbReference>
<evidence type="ECO:0000256" key="2">
    <source>
        <dbReference type="ARBA" id="ARBA00009749"/>
    </source>
</evidence>
<feature type="transmembrane region" description="Helical" evidence="9">
    <location>
        <begin position="395"/>
        <end position="421"/>
    </location>
</feature>
<dbReference type="InterPro" id="IPR036739">
    <property type="entry name" value="SLC41_membr_dom_sf"/>
</dbReference>
<dbReference type="Pfam" id="PF01769">
    <property type="entry name" value="MgtE"/>
    <property type="match status" value="1"/>
</dbReference>
<proteinExistence type="inferred from homology"/>
<dbReference type="InterPro" id="IPR000644">
    <property type="entry name" value="CBS_dom"/>
</dbReference>
<accession>A0ABV7CVS5</accession>
<comment type="function">
    <text evidence="9">Acts as a magnesium transporter.</text>
</comment>
<evidence type="ECO:0000259" key="10">
    <source>
        <dbReference type="PROSITE" id="PS51371"/>
    </source>
</evidence>
<evidence type="ECO:0000256" key="7">
    <source>
        <dbReference type="ARBA" id="ARBA00023136"/>
    </source>
</evidence>
<keyword evidence="5 9" id="KW-0460">Magnesium</keyword>
<comment type="similarity">
    <text evidence="2 9">Belongs to the SLC41A transporter family.</text>
</comment>
<dbReference type="Gene3D" id="3.10.580.10">
    <property type="entry name" value="CBS-domain"/>
    <property type="match status" value="1"/>
</dbReference>
<feature type="transmembrane region" description="Helical" evidence="9">
    <location>
        <begin position="294"/>
        <end position="314"/>
    </location>
</feature>
<dbReference type="SUPFAM" id="SSF158791">
    <property type="entry name" value="MgtE N-terminal domain-like"/>
    <property type="match status" value="1"/>
</dbReference>
<dbReference type="CDD" id="cd04606">
    <property type="entry name" value="CBS_pair_Mg_transporter"/>
    <property type="match status" value="1"/>
</dbReference>
<feature type="domain" description="CBS" evidence="10">
    <location>
        <begin position="212"/>
        <end position="268"/>
    </location>
</feature>
<name>A0ABV7CVS5_9BACI</name>
<keyword evidence="12" id="KW-1185">Reference proteome</keyword>